<dbReference type="SMART" id="SM00342">
    <property type="entry name" value="HTH_ARAC"/>
    <property type="match status" value="1"/>
</dbReference>
<dbReference type="SUPFAM" id="SSF46689">
    <property type="entry name" value="Homeodomain-like"/>
    <property type="match status" value="2"/>
</dbReference>
<reference evidence="5" key="1">
    <citation type="submission" date="2020-09" db="EMBL/GenBank/DDBJ databases">
        <title>A novel bacterium of genus Paenibacillus, isolated from South China Sea.</title>
        <authorList>
            <person name="Huang H."/>
            <person name="Mo K."/>
            <person name="Hu Y."/>
        </authorList>
    </citation>
    <scope>NUCLEOTIDE SEQUENCE</scope>
    <source>
        <strain evidence="5">IB182493</strain>
    </source>
</reference>
<evidence type="ECO:0000256" key="1">
    <source>
        <dbReference type="ARBA" id="ARBA00023015"/>
    </source>
</evidence>
<keyword evidence="6" id="KW-1185">Reference proteome</keyword>
<evidence type="ECO:0000259" key="4">
    <source>
        <dbReference type="PROSITE" id="PS01124"/>
    </source>
</evidence>
<keyword evidence="1" id="KW-0805">Transcription regulation</keyword>
<dbReference type="InterPro" id="IPR050959">
    <property type="entry name" value="MarA-like"/>
</dbReference>
<evidence type="ECO:0000256" key="3">
    <source>
        <dbReference type="ARBA" id="ARBA00023163"/>
    </source>
</evidence>
<protein>
    <submittedName>
        <fullName evidence="5">AraC family transcriptional regulator</fullName>
    </submittedName>
</protein>
<dbReference type="Pfam" id="PF12833">
    <property type="entry name" value="HTH_18"/>
    <property type="match status" value="1"/>
</dbReference>
<dbReference type="Pfam" id="PF06445">
    <property type="entry name" value="GyrI-like"/>
    <property type="match status" value="1"/>
</dbReference>
<dbReference type="InterPro" id="IPR010499">
    <property type="entry name" value="AraC_E-bd"/>
</dbReference>
<dbReference type="PANTHER" id="PTHR47504">
    <property type="entry name" value="RIGHT ORIGIN-BINDING PROTEIN"/>
    <property type="match status" value="1"/>
</dbReference>
<gene>
    <name evidence="5" type="ORF">IDH41_22730</name>
</gene>
<evidence type="ECO:0000313" key="6">
    <source>
        <dbReference type="Proteomes" id="UP000632125"/>
    </source>
</evidence>
<dbReference type="GO" id="GO:0043565">
    <property type="term" value="F:sequence-specific DNA binding"/>
    <property type="evidence" value="ECO:0007669"/>
    <property type="project" value="InterPro"/>
</dbReference>
<dbReference type="InterPro" id="IPR018060">
    <property type="entry name" value="HTH_AraC"/>
</dbReference>
<dbReference type="Proteomes" id="UP000632125">
    <property type="component" value="Unassembled WGS sequence"/>
</dbReference>
<dbReference type="Gene3D" id="1.10.10.60">
    <property type="entry name" value="Homeodomain-like"/>
    <property type="match status" value="2"/>
</dbReference>
<dbReference type="InterPro" id="IPR018062">
    <property type="entry name" value="HTH_AraC-typ_CS"/>
</dbReference>
<feature type="domain" description="HTH araC/xylS-type" evidence="4">
    <location>
        <begin position="8"/>
        <end position="106"/>
    </location>
</feature>
<dbReference type="InterPro" id="IPR011256">
    <property type="entry name" value="Reg_factor_effector_dom_sf"/>
</dbReference>
<dbReference type="RefSeq" id="WP_190865172.1">
    <property type="nucleotide sequence ID" value="NZ_JACXIY010000029.1"/>
</dbReference>
<dbReference type="InterPro" id="IPR029442">
    <property type="entry name" value="GyrI-like"/>
</dbReference>
<evidence type="ECO:0000256" key="2">
    <source>
        <dbReference type="ARBA" id="ARBA00023125"/>
    </source>
</evidence>
<dbReference type="EMBL" id="JACXIY010000029">
    <property type="protein sequence ID" value="MBD2871407.1"/>
    <property type="molecule type" value="Genomic_DNA"/>
</dbReference>
<dbReference type="AlphaFoldDB" id="A0A927CQ05"/>
<name>A0A927CQ05_9BACL</name>
<dbReference type="SUPFAM" id="SSF55136">
    <property type="entry name" value="Probable bacterial effector-binding domain"/>
    <property type="match status" value="1"/>
</dbReference>
<dbReference type="InterPro" id="IPR009057">
    <property type="entry name" value="Homeodomain-like_sf"/>
</dbReference>
<sequence>MGLLKEWNDALSYIEDHLADEIDYREAARRAYCSEYHFKRMFSYLAGVPVSEYVRRRRLTLAAFDLRQGAERIVDIAVKYGYGSADAFTRAFQSLHGATPSEARDPERPLKAYPRMTFQLTIKGGNEMNYRIVEKEAFRIVGLMKRVPIVFNGVNPEIAAMWSSLNEESIRELKGLSNIEPQGLISASANFSEGRMEEKGGLDHYIGAATTKACPEHLASLAVAPSAWAVFEAVGPFPDTLQNVWGRIYAEWFPSSGYEAAEGPEILWNEHKDVTSPTFRSEIWIPVRKKPAFEAY</sequence>
<organism evidence="5 6">
    <name type="scientific">Paenibacillus arenilitoris</name>
    <dbReference type="NCBI Taxonomy" id="2772299"/>
    <lineage>
        <taxon>Bacteria</taxon>
        <taxon>Bacillati</taxon>
        <taxon>Bacillota</taxon>
        <taxon>Bacilli</taxon>
        <taxon>Bacillales</taxon>
        <taxon>Paenibacillaceae</taxon>
        <taxon>Paenibacillus</taxon>
    </lineage>
</organism>
<keyword evidence="3" id="KW-0804">Transcription</keyword>
<dbReference type="Gene3D" id="3.20.80.10">
    <property type="entry name" value="Regulatory factor, effector binding domain"/>
    <property type="match status" value="1"/>
</dbReference>
<evidence type="ECO:0000313" key="5">
    <source>
        <dbReference type="EMBL" id="MBD2871407.1"/>
    </source>
</evidence>
<dbReference type="SMART" id="SM00871">
    <property type="entry name" value="AraC_E_bind"/>
    <property type="match status" value="1"/>
</dbReference>
<dbReference type="PANTHER" id="PTHR47504:SF5">
    <property type="entry name" value="RIGHT ORIGIN-BINDING PROTEIN"/>
    <property type="match status" value="1"/>
</dbReference>
<dbReference type="PROSITE" id="PS00041">
    <property type="entry name" value="HTH_ARAC_FAMILY_1"/>
    <property type="match status" value="1"/>
</dbReference>
<dbReference type="PROSITE" id="PS01124">
    <property type="entry name" value="HTH_ARAC_FAMILY_2"/>
    <property type="match status" value="1"/>
</dbReference>
<dbReference type="GO" id="GO:0003700">
    <property type="term" value="F:DNA-binding transcription factor activity"/>
    <property type="evidence" value="ECO:0007669"/>
    <property type="project" value="InterPro"/>
</dbReference>
<comment type="caution">
    <text evidence="5">The sequence shown here is derived from an EMBL/GenBank/DDBJ whole genome shotgun (WGS) entry which is preliminary data.</text>
</comment>
<proteinExistence type="predicted"/>
<dbReference type="InterPro" id="IPR020449">
    <property type="entry name" value="Tscrpt_reg_AraC-type_HTH"/>
</dbReference>
<dbReference type="PRINTS" id="PR00032">
    <property type="entry name" value="HTHARAC"/>
</dbReference>
<keyword evidence="2" id="KW-0238">DNA-binding</keyword>
<accession>A0A927CQ05</accession>